<organism evidence="1 2">
    <name type="scientific">Propionispora hippei DSM 15287</name>
    <dbReference type="NCBI Taxonomy" id="1123003"/>
    <lineage>
        <taxon>Bacteria</taxon>
        <taxon>Bacillati</taxon>
        <taxon>Bacillota</taxon>
        <taxon>Negativicutes</taxon>
        <taxon>Selenomonadales</taxon>
        <taxon>Sporomusaceae</taxon>
        <taxon>Propionispora</taxon>
    </lineage>
</organism>
<gene>
    <name evidence="1" type="ORF">SAMN02745170_01740</name>
</gene>
<evidence type="ECO:0000313" key="2">
    <source>
        <dbReference type="Proteomes" id="UP000322917"/>
    </source>
</evidence>
<accession>A0A1M6GL34</accession>
<dbReference type="EMBL" id="FQZD01000012">
    <property type="protein sequence ID" value="SHJ10625.1"/>
    <property type="molecule type" value="Genomic_DNA"/>
</dbReference>
<sequence>MPLIPSDGVDFLLKVNTGTKETPVWTVVGGQRGATLSLTAEQIDASNKQSGAWKTSVPGMMSWSIDADAVMLTDSSGLSIDAGRAKLLTVFANRELVHVRYVRKDGSKFQGYAAITDLSEESPHDGVATYKITLAGAGAPEEVNGTKQVETAEVVGTITTAGNATFTITAAGMTGSPKAISVAVALNDSAAVVAQKAREALAADSAVTAKFSVSGYGTMVELTALTAVANDSTLNVAIANGTCAGLTAAPTSANTTAGVAPAA</sequence>
<evidence type="ECO:0000313" key="1">
    <source>
        <dbReference type="EMBL" id="SHJ10625.1"/>
    </source>
</evidence>
<proteinExistence type="predicted"/>
<dbReference type="Pfam" id="PF06199">
    <property type="entry name" value="Phage_tail_2"/>
    <property type="match status" value="1"/>
</dbReference>
<dbReference type="NCBIfam" id="NF047353">
    <property type="entry name" value="tube_lmo2291"/>
    <property type="match status" value="1"/>
</dbReference>
<protein>
    <submittedName>
        <fullName evidence="1">Phage major tail protein, TP901-1 family</fullName>
    </submittedName>
</protein>
<dbReference type="OrthoDB" id="1624284at2"/>
<keyword evidence="2" id="KW-1185">Reference proteome</keyword>
<dbReference type="AlphaFoldDB" id="A0A1M6GL34"/>
<dbReference type="InterPro" id="IPR011855">
    <property type="entry name" value="Phgtail_TP901_1"/>
</dbReference>
<dbReference type="Proteomes" id="UP000322917">
    <property type="component" value="Unassembled WGS sequence"/>
</dbReference>
<dbReference type="RefSeq" id="WP_149734516.1">
    <property type="nucleotide sequence ID" value="NZ_FQZD01000012.1"/>
</dbReference>
<name>A0A1M6GL34_9FIRM</name>
<reference evidence="1 2" key="1">
    <citation type="submission" date="2016-11" db="EMBL/GenBank/DDBJ databases">
        <authorList>
            <person name="Varghese N."/>
            <person name="Submissions S."/>
        </authorList>
    </citation>
    <scope>NUCLEOTIDE SEQUENCE [LARGE SCALE GENOMIC DNA]</scope>
    <source>
        <strain evidence="1 2">DSM 15287</strain>
    </source>
</reference>